<organism evidence="6 7">
    <name type="scientific">Ignavigranum ruoffiae</name>
    <dbReference type="NCBI Taxonomy" id="89093"/>
    <lineage>
        <taxon>Bacteria</taxon>
        <taxon>Bacillati</taxon>
        <taxon>Bacillota</taxon>
        <taxon>Bacilli</taxon>
        <taxon>Lactobacillales</taxon>
        <taxon>Aerococcaceae</taxon>
        <taxon>Ignavigranum</taxon>
    </lineage>
</organism>
<dbReference type="RefSeq" id="WP_092572403.1">
    <property type="nucleotide sequence ID" value="NZ_FOEN01000009.1"/>
</dbReference>
<feature type="domain" description="Metallo-beta-lactamase" evidence="5">
    <location>
        <begin position="13"/>
        <end position="191"/>
    </location>
</feature>
<dbReference type="InterPro" id="IPR036866">
    <property type="entry name" value="RibonucZ/Hydroxyglut_hydro"/>
</dbReference>
<dbReference type="AlphaFoldDB" id="A0A1H9FHN7"/>
<keyword evidence="7" id="KW-1185">Reference proteome</keyword>
<name>A0A1H9FHN7_9LACT</name>
<dbReference type="Proteomes" id="UP000198833">
    <property type="component" value="Unassembled WGS sequence"/>
</dbReference>
<proteinExistence type="predicted"/>
<dbReference type="CDD" id="cd06262">
    <property type="entry name" value="metallo-hydrolase-like_MBL-fold"/>
    <property type="match status" value="1"/>
</dbReference>
<dbReference type="SUPFAM" id="SSF56281">
    <property type="entry name" value="Metallo-hydrolase/oxidoreductase"/>
    <property type="match status" value="1"/>
</dbReference>
<reference evidence="6 7" key="1">
    <citation type="submission" date="2016-10" db="EMBL/GenBank/DDBJ databases">
        <authorList>
            <person name="de Groot N.N."/>
        </authorList>
    </citation>
    <scope>NUCLEOTIDE SEQUENCE [LARGE SCALE GENOMIC DNA]</scope>
    <source>
        <strain evidence="6 7">DSM 15695</strain>
    </source>
</reference>
<dbReference type="STRING" id="89093.SAMN04488558_10950"/>
<gene>
    <name evidence="6" type="ORF">SAMN04488558_10950</name>
</gene>
<dbReference type="EMBL" id="FOEN01000009">
    <property type="protein sequence ID" value="SEQ37419.1"/>
    <property type="molecule type" value="Genomic_DNA"/>
</dbReference>
<dbReference type="Pfam" id="PF00753">
    <property type="entry name" value="Lactamase_B"/>
    <property type="match status" value="1"/>
</dbReference>
<comment type="cofactor">
    <cofactor evidence="1">
        <name>Zn(2+)</name>
        <dbReference type="ChEBI" id="CHEBI:29105"/>
    </cofactor>
</comment>
<dbReference type="GO" id="GO:0016787">
    <property type="term" value="F:hydrolase activity"/>
    <property type="evidence" value="ECO:0007669"/>
    <property type="project" value="UniProtKB-KW"/>
</dbReference>
<dbReference type="OrthoDB" id="9802248at2"/>
<evidence type="ECO:0000256" key="4">
    <source>
        <dbReference type="ARBA" id="ARBA00022833"/>
    </source>
</evidence>
<keyword evidence="3" id="KW-0378">Hydrolase</keyword>
<evidence type="ECO:0000256" key="2">
    <source>
        <dbReference type="ARBA" id="ARBA00022723"/>
    </source>
</evidence>
<dbReference type="SMART" id="SM00849">
    <property type="entry name" value="Lactamase_B"/>
    <property type="match status" value="1"/>
</dbReference>
<dbReference type="GO" id="GO:0046872">
    <property type="term" value="F:metal ion binding"/>
    <property type="evidence" value="ECO:0007669"/>
    <property type="project" value="UniProtKB-KW"/>
</dbReference>
<accession>A0A1H9FHN7</accession>
<sequence length="210" mass="23435">MIQVHSIELPRVGENTYALVNEHKEALLVDPGDQAEQIIAWISDQGWLPQAVLLTHGHLDHIGALDAIRDHYQIEAYIHHTEAEFLTDPQLNLSAYMGPKVIQRPAEHLWQTTGAKQVAGFEFEIRHVPGHSPGSVIYIFAEDRFVISGDTVFRSSIGRTDFPGGSLDQLLSHIRQEILTLPGDFRLYPGHGPATDVQSEQVGNPFLHNN</sequence>
<dbReference type="PANTHER" id="PTHR46233">
    <property type="entry name" value="HYDROXYACYLGLUTATHIONE HYDROLASE GLOC"/>
    <property type="match status" value="1"/>
</dbReference>
<evidence type="ECO:0000259" key="5">
    <source>
        <dbReference type="SMART" id="SM00849"/>
    </source>
</evidence>
<evidence type="ECO:0000313" key="7">
    <source>
        <dbReference type="Proteomes" id="UP000198833"/>
    </source>
</evidence>
<evidence type="ECO:0000256" key="3">
    <source>
        <dbReference type="ARBA" id="ARBA00022801"/>
    </source>
</evidence>
<evidence type="ECO:0000313" key="6">
    <source>
        <dbReference type="EMBL" id="SEQ37419.1"/>
    </source>
</evidence>
<keyword evidence="2" id="KW-0479">Metal-binding</keyword>
<dbReference type="InterPro" id="IPR001279">
    <property type="entry name" value="Metallo-B-lactamas"/>
</dbReference>
<dbReference type="InterPro" id="IPR051453">
    <property type="entry name" value="MBL_Glyoxalase_II"/>
</dbReference>
<evidence type="ECO:0000256" key="1">
    <source>
        <dbReference type="ARBA" id="ARBA00001947"/>
    </source>
</evidence>
<keyword evidence="4" id="KW-0862">Zinc</keyword>
<dbReference type="Gene3D" id="3.60.15.10">
    <property type="entry name" value="Ribonuclease Z/Hydroxyacylglutathione hydrolase-like"/>
    <property type="match status" value="1"/>
</dbReference>
<protein>
    <submittedName>
        <fullName evidence="6">Glyoxylase, beta-lactamase superfamily II</fullName>
    </submittedName>
</protein>
<dbReference type="PANTHER" id="PTHR46233:SF3">
    <property type="entry name" value="HYDROXYACYLGLUTATHIONE HYDROLASE GLOC"/>
    <property type="match status" value="1"/>
</dbReference>